<comment type="caution">
    <text evidence="1">The sequence shown here is derived from an EMBL/GenBank/DDBJ whole genome shotgun (WGS) entry which is preliminary data.</text>
</comment>
<dbReference type="CDD" id="cd00299">
    <property type="entry name" value="GST_C_family"/>
    <property type="match status" value="1"/>
</dbReference>
<proteinExistence type="predicted"/>
<evidence type="ECO:0008006" key="3">
    <source>
        <dbReference type="Google" id="ProtNLM"/>
    </source>
</evidence>
<dbReference type="AlphaFoldDB" id="A0A9P4S9B7"/>
<accession>A0A9P4S9B7</accession>
<dbReference type="InterPro" id="IPR036282">
    <property type="entry name" value="Glutathione-S-Trfase_C_sf"/>
</dbReference>
<keyword evidence="2" id="KW-1185">Reference proteome</keyword>
<reference evidence="1" key="1">
    <citation type="journal article" date="2020" name="Stud. Mycol.">
        <title>101 Dothideomycetes genomes: a test case for predicting lifestyles and emergence of pathogens.</title>
        <authorList>
            <person name="Haridas S."/>
            <person name="Albert R."/>
            <person name="Binder M."/>
            <person name="Bloem J."/>
            <person name="Labutti K."/>
            <person name="Salamov A."/>
            <person name="Andreopoulos B."/>
            <person name="Baker S."/>
            <person name="Barry K."/>
            <person name="Bills G."/>
            <person name="Bluhm B."/>
            <person name="Cannon C."/>
            <person name="Castanera R."/>
            <person name="Culley D."/>
            <person name="Daum C."/>
            <person name="Ezra D."/>
            <person name="Gonzalez J."/>
            <person name="Henrissat B."/>
            <person name="Kuo A."/>
            <person name="Liang C."/>
            <person name="Lipzen A."/>
            <person name="Lutzoni F."/>
            <person name="Magnuson J."/>
            <person name="Mondo S."/>
            <person name="Nolan M."/>
            <person name="Ohm R."/>
            <person name="Pangilinan J."/>
            <person name="Park H.-J."/>
            <person name="Ramirez L."/>
            <person name="Alfaro M."/>
            <person name="Sun H."/>
            <person name="Tritt A."/>
            <person name="Yoshinaga Y."/>
            <person name="Zwiers L.-H."/>
            <person name="Turgeon B."/>
            <person name="Goodwin S."/>
            <person name="Spatafora J."/>
            <person name="Crous P."/>
            <person name="Grigoriev I."/>
        </authorList>
    </citation>
    <scope>NUCLEOTIDE SEQUENCE</scope>
    <source>
        <strain evidence="1">CBS 101060</strain>
    </source>
</reference>
<gene>
    <name evidence="1" type="ORF">M501DRAFT_1018014</name>
</gene>
<dbReference type="Gene3D" id="1.20.1050.10">
    <property type="match status" value="1"/>
</dbReference>
<dbReference type="Gene3D" id="3.40.30.10">
    <property type="entry name" value="Glutaredoxin"/>
    <property type="match status" value="1"/>
</dbReference>
<sequence length="239" mass="26910">MTPKIALFDAPSKKQTCNSMNAWRGLLALNFKNIDYETRWVEYSDIKPVLKSLFVPSHPYLPNNTNRLRLSSGVPPNNLTDGDFYHYTIPTISFNGEYVMGTRKVAAAIEAVQPLPSLHLDSPLIDRVDEAVDECMKHLGAVILAAVRYGIMLKELEEKFGGESGLQMVKEPLKRLAGFVEGRRGLFGLGNFPSYADIIVVAFLHCWTLIDSYERIVADHPALARLYEASVEWVKRDDH</sequence>
<dbReference type="EMBL" id="MU006099">
    <property type="protein sequence ID" value="KAF2837637.1"/>
    <property type="molecule type" value="Genomic_DNA"/>
</dbReference>
<protein>
    <recommendedName>
        <fullName evidence="3">GST N-terminal domain-containing protein</fullName>
    </recommendedName>
</protein>
<evidence type="ECO:0000313" key="2">
    <source>
        <dbReference type="Proteomes" id="UP000799429"/>
    </source>
</evidence>
<organism evidence="1 2">
    <name type="scientific">Patellaria atrata CBS 101060</name>
    <dbReference type="NCBI Taxonomy" id="1346257"/>
    <lineage>
        <taxon>Eukaryota</taxon>
        <taxon>Fungi</taxon>
        <taxon>Dikarya</taxon>
        <taxon>Ascomycota</taxon>
        <taxon>Pezizomycotina</taxon>
        <taxon>Dothideomycetes</taxon>
        <taxon>Dothideomycetes incertae sedis</taxon>
        <taxon>Patellariales</taxon>
        <taxon>Patellariaceae</taxon>
        <taxon>Patellaria</taxon>
    </lineage>
</organism>
<evidence type="ECO:0000313" key="1">
    <source>
        <dbReference type="EMBL" id="KAF2837637.1"/>
    </source>
</evidence>
<dbReference type="Proteomes" id="UP000799429">
    <property type="component" value="Unassembled WGS sequence"/>
</dbReference>
<dbReference type="OrthoDB" id="4951845at2759"/>
<name>A0A9P4S9B7_9PEZI</name>
<dbReference type="SUPFAM" id="SSF47616">
    <property type="entry name" value="GST C-terminal domain-like"/>
    <property type="match status" value="1"/>
</dbReference>